<evidence type="ECO:0000259" key="2">
    <source>
        <dbReference type="Pfam" id="PF21107"/>
    </source>
</evidence>
<evidence type="ECO:0000313" key="3">
    <source>
        <dbReference type="EnsemblMetazoa" id="Aqu2.1.43186_001"/>
    </source>
</evidence>
<protein>
    <recommendedName>
        <fullName evidence="2">STPR domain-containing protein</fullName>
    </recommendedName>
</protein>
<proteinExistence type="predicted"/>
<dbReference type="InterPro" id="IPR048998">
    <property type="entry name" value="STPR"/>
</dbReference>
<dbReference type="InParanoid" id="A0A1X7VS34"/>
<sequence>MNPHQRKSHLNNKRLRSQLKCANESEAQREARLDDQRQRSQQRCANESEAQREARLIELNQRSQQRLASESELEREVHLLDPHQRDCERRDSETEEQRAQRNIRIRKLLGNYQLTRHAQLTLLKVYVSNNCKEKTSINIKKKYDYL</sequence>
<feature type="domain" description="STPR" evidence="2">
    <location>
        <begin position="6"/>
        <end position="76"/>
    </location>
</feature>
<dbReference type="AlphaFoldDB" id="A0A1X7VS34"/>
<dbReference type="Pfam" id="PF21107">
    <property type="entry name" value="STPRs"/>
    <property type="match status" value="1"/>
</dbReference>
<feature type="region of interest" description="Disordered" evidence="1">
    <location>
        <begin position="23"/>
        <end position="49"/>
    </location>
</feature>
<name>A0A1X7VS34_AMPQE</name>
<feature type="compositionally biased region" description="Basic and acidic residues" evidence="1">
    <location>
        <begin position="72"/>
        <end position="97"/>
    </location>
</feature>
<feature type="compositionally biased region" description="Basic and acidic residues" evidence="1">
    <location>
        <begin position="26"/>
        <end position="38"/>
    </location>
</feature>
<feature type="region of interest" description="Disordered" evidence="1">
    <location>
        <begin position="67"/>
        <end position="97"/>
    </location>
</feature>
<evidence type="ECO:0000256" key="1">
    <source>
        <dbReference type="SAM" id="MobiDB-lite"/>
    </source>
</evidence>
<reference evidence="3" key="1">
    <citation type="submission" date="2017-05" db="UniProtKB">
        <authorList>
            <consortium name="EnsemblMetazoa"/>
        </authorList>
    </citation>
    <scope>IDENTIFICATION</scope>
</reference>
<accession>A0A1X7VS34</accession>
<dbReference type="EnsemblMetazoa" id="Aqu2.1.43186_001">
    <property type="protein sequence ID" value="Aqu2.1.43186_001"/>
    <property type="gene ID" value="Aqu2.1.43186"/>
</dbReference>
<organism evidence="3">
    <name type="scientific">Amphimedon queenslandica</name>
    <name type="common">Sponge</name>
    <dbReference type="NCBI Taxonomy" id="400682"/>
    <lineage>
        <taxon>Eukaryota</taxon>
        <taxon>Metazoa</taxon>
        <taxon>Porifera</taxon>
        <taxon>Demospongiae</taxon>
        <taxon>Heteroscleromorpha</taxon>
        <taxon>Haplosclerida</taxon>
        <taxon>Niphatidae</taxon>
        <taxon>Amphimedon</taxon>
    </lineage>
</organism>